<evidence type="ECO:0000256" key="1">
    <source>
        <dbReference type="SAM" id="MobiDB-lite"/>
    </source>
</evidence>
<comment type="caution">
    <text evidence="2">The sequence shown here is derived from an EMBL/GenBank/DDBJ whole genome shotgun (WGS) entry which is preliminary data.</text>
</comment>
<organism evidence="2 3">
    <name type="scientific">Mycteria americana</name>
    <name type="common">Wood stork</name>
    <dbReference type="NCBI Taxonomy" id="33587"/>
    <lineage>
        <taxon>Eukaryota</taxon>
        <taxon>Metazoa</taxon>
        <taxon>Chordata</taxon>
        <taxon>Craniata</taxon>
        <taxon>Vertebrata</taxon>
        <taxon>Euteleostomi</taxon>
        <taxon>Archelosauria</taxon>
        <taxon>Archosauria</taxon>
        <taxon>Dinosauria</taxon>
        <taxon>Saurischia</taxon>
        <taxon>Theropoda</taxon>
        <taxon>Coelurosauria</taxon>
        <taxon>Aves</taxon>
        <taxon>Neognathae</taxon>
        <taxon>Neoaves</taxon>
        <taxon>Aequornithes</taxon>
        <taxon>Ciconiiformes</taxon>
        <taxon>Ciconiidae</taxon>
        <taxon>Mycteria</taxon>
    </lineage>
</organism>
<dbReference type="AlphaFoldDB" id="A0AAN7N8Q9"/>
<sequence length="325" mass="35974">MQRMMEREELAEKKENRKPKPDRTPKLKGWDGAGNWRYHCHNNDIMAQTTPAHKAPVPMLDNPFSEEIFPNIQSKPPLAQLEAISSCPIACYFGKEIDTHLTTTSFQRAIRSPLSLLFSRLNNPSSFSCSSSDFCSRPFTSFVALLWTRSSTSIEGPKLNTVFEVWPHQCRVQGDNHSPCPAGHTISDASQDAIGLLGHLGTLLAHIQLAIDQHPQVLFHWATFQPLFPKPVALHGVVVTQVQDPALSLVEPHTTGLSPLIQPVQIPLAFVPSSRPTLPPNLVSSANLLRVHSMPSSRSFIKVLNRTGPSTEPWGTPLVTGRQLE</sequence>
<proteinExistence type="predicted"/>
<dbReference type="EMBL" id="JAUNZN010000003">
    <property type="protein sequence ID" value="KAK4823633.1"/>
    <property type="molecule type" value="Genomic_DNA"/>
</dbReference>
<gene>
    <name evidence="2" type="ORF">QYF61_004366</name>
</gene>
<accession>A0AAN7N8Q9</accession>
<feature type="region of interest" description="Disordered" evidence="1">
    <location>
        <begin position="1"/>
        <end position="30"/>
    </location>
</feature>
<evidence type="ECO:0000313" key="2">
    <source>
        <dbReference type="EMBL" id="KAK4823633.1"/>
    </source>
</evidence>
<dbReference type="Proteomes" id="UP001333110">
    <property type="component" value="Unassembled WGS sequence"/>
</dbReference>
<name>A0AAN7N8Q9_MYCAM</name>
<keyword evidence="3" id="KW-1185">Reference proteome</keyword>
<evidence type="ECO:0000313" key="3">
    <source>
        <dbReference type="Proteomes" id="UP001333110"/>
    </source>
</evidence>
<feature type="compositionally biased region" description="Basic and acidic residues" evidence="1">
    <location>
        <begin position="1"/>
        <end position="29"/>
    </location>
</feature>
<protein>
    <submittedName>
        <fullName evidence="2">Uncharacterized protein</fullName>
    </submittedName>
</protein>
<reference evidence="2 3" key="1">
    <citation type="journal article" date="2023" name="J. Hered.">
        <title>Chromosome-level genome of the wood stork (Mycteria americana) provides insight into avian chromosome evolution.</title>
        <authorList>
            <person name="Flamio R. Jr."/>
            <person name="Ramstad K.M."/>
        </authorList>
    </citation>
    <scope>NUCLEOTIDE SEQUENCE [LARGE SCALE GENOMIC DNA]</scope>
    <source>
        <strain evidence="2">JAX WOST 10</strain>
    </source>
</reference>